<dbReference type="Proteomes" id="UP000030528">
    <property type="component" value="Unassembled WGS sequence"/>
</dbReference>
<gene>
    <name evidence="5" type="ORF">N781_01980</name>
</gene>
<dbReference type="EMBL" id="AVPE01000001">
    <property type="protein sequence ID" value="KGX93967.1"/>
    <property type="molecule type" value="Genomic_DNA"/>
</dbReference>
<dbReference type="PANTHER" id="PTHR18964:SF149">
    <property type="entry name" value="BIFUNCTIONAL UDP-N-ACETYLGLUCOSAMINE 2-EPIMERASE_N-ACETYLMANNOSAMINE KINASE"/>
    <property type="match status" value="1"/>
</dbReference>
<dbReference type="Gene3D" id="1.10.10.10">
    <property type="entry name" value="Winged helix-like DNA-binding domain superfamily/Winged helix DNA-binding domain"/>
    <property type="match status" value="1"/>
</dbReference>
<sequence>MRTGSFQLMKSMNRSIILNLIREKGPISRAEIAKITKLTPPTVSNIVKELLRSEFVIETSQGTSKGGRKPTLLDINSNHFFIIGIDVGHVYVKFVTSNLAGDVLEQVRLKLDSHPNKQTMINVLKRGVHKLLEQSQLHVDRCLGIGVGMHGIVDNENGISLFTPAFNLRDIPVASVLEDEFQLMVKVENDVRAMTLGEAWFGNGDKQENFVGVNVGYGIGAGIMYEGQLFHGEANIAGEIGHMTIDLNGPKCDCGNYGCLQAIAAGPAIAERAVKELKFGASSLLTDMCGGDLDKVTGSMVHKAAVQGDEFSTRILHDTGRYLGIGLTNLIHTVNPTRIIIGGGVAQAGEFILSGVQEMIASKGLTQQAKETPVLSARLKENSTVMGAVVLILQEFFVRK</sequence>
<dbReference type="SUPFAM" id="SSF46785">
    <property type="entry name" value="Winged helix' DNA-binding domain"/>
    <property type="match status" value="1"/>
</dbReference>
<dbReference type="STRING" id="1385510.GCA_000425205_00085"/>
<dbReference type="Pfam" id="PF00480">
    <property type="entry name" value="ROK"/>
    <property type="match status" value="1"/>
</dbReference>
<dbReference type="InterPro" id="IPR043129">
    <property type="entry name" value="ATPase_NBD"/>
</dbReference>
<keyword evidence="3" id="KW-0859">Xylose metabolism</keyword>
<dbReference type="InterPro" id="IPR036390">
    <property type="entry name" value="WH_DNA-bd_sf"/>
</dbReference>
<dbReference type="eggNOG" id="COG1846">
    <property type="taxonomic scope" value="Bacteria"/>
</dbReference>
<dbReference type="Pfam" id="PF13412">
    <property type="entry name" value="HTH_24"/>
    <property type="match status" value="1"/>
</dbReference>
<comment type="similarity">
    <text evidence="2">Belongs to the ROK (NagC/XylR) family.</text>
</comment>
<dbReference type="SUPFAM" id="SSF53067">
    <property type="entry name" value="Actin-like ATPase domain"/>
    <property type="match status" value="1"/>
</dbReference>
<evidence type="ECO:0000313" key="6">
    <source>
        <dbReference type="Proteomes" id="UP000030528"/>
    </source>
</evidence>
<protein>
    <submittedName>
        <fullName evidence="5">ROK family transcriptional regulator</fullName>
    </submittedName>
</protein>
<dbReference type="Gene3D" id="3.30.420.40">
    <property type="match status" value="2"/>
</dbReference>
<name>A0A0A5IDQ1_9BACI</name>
<accession>A0A0A5IDQ1</accession>
<dbReference type="CDD" id="cd00090">
    <property type="entry name" value="HTH_ARSR"/>
    <property type="match status" value="1"/>
</dbReference>
<evidence type="ECO:0000256" key="1">
    <source>
        <dbReference type="ARBA" id="ARBA00002486"/>
    </source>
</evidence>
<evidence type="ECO:0000313" key="5">
    <source>
        <dbReference type="EMBL" id="KGX93967.1"/>
    </source>
</evidence>
<dbReference type="GO" id="GO:0003677">
    <property type="term" value="F:DNA binding"/>
    <property type="evidence" value="ECO:0007669"/>
    <property type="project" value="UniProtKB-KW"/>
</dbReference>
<dbReference type="PANTHER" id="PTHR18964">
    <property type="entry name" value="ROK (REPRESSOR, ORF, KINASE) FAMILY"/>
    <property type="match status" value="1"/>
</dbReference>
<dbReference type="PROSITE" id="PS01125">
    <property type="entry name" value="ROK"/>
    <property type="match status" value="1"/>
</dbReference>
<dbReference type="eggNOG" id="COG1940">
    <property type="taxonomic scope" value="Bacteria"/>
</dbReference>
<comment type="caution">
    <text evidence="5">The sequence shown here is derived from an EMBL/GenBank/DDBJ whole genome shotgun (WGS) entry which is preliminary data.</text>
</comment>
<keyword evidence="4" id="KW-0238">DNA-binding</keyword>
<proteinExistence type="inferred from homology"/>
<keyword evidence="3" id="KW-0119">Carbohydrate metabolism</keyword>
<reference evidence="5 6" key="1">
    <citation type="submission" date="2013-08" db="EMBL/GenBank/DDBJ databases">
        <authorList>
            <person name="Huang J."/>
            <person name="Wang G."/>
        </authorList>
    </citation>
    <scope>NUCLEOTIDE SEQUENCE [LARGE SCALE GENOMIC DNA]</scope>
    <source>
        <strain evidence="5 6">JSM 076056</strain>
    </source>
</reference>
<evidence type="ECO:0000256" key="3">
    <source>
        <dbReference type="ARBA" id="ARBA00022629"/>
    </source>
</evidence>
<keyword evidence="6" id="KW-1185">Reference proteome</keyword>
<dbReference type="InterPro" id="IPR000600">
    <property type="entry name" value="ROK"/>
</dbReference>
<dbReference type="AlphaFoldDB" id="A0A0A5IDQ1"/>
<comment type="function">
    <text evidence="1">Transcriptional repressor of xylose-utilizing enzymes.</text>
</comment>
<dbReference type="InterPro" id="IPR011991">
    <property type="entry name" value="ArsR-like_HTH"/>
</dbReference>
<dbReference type="InterPro" id="IPR049874">
    <property type="entry name" value="ROK_cs"/>
</dbReference>
<dbReference type="GO" id="GO:0042732">
    <property type="term" value="P:D-xylose metabolic process"/>
    <property type="evidence" value="ECO:0007669"/>
    <property type="project" value="UniProtKB-KW"/>
</dbReference>
<evidence type="ECO:0000256" key="4">
    <source>
        <dbReference type="ARBA" id="ARBA00023125"/>
    </source>
</evidence>
<organism evidence="5 6">
    <name type="scientific">Pontibacillus halophilus JSM 076056 = DSM 19796</name>
    <dbReference type="NCBI Taxonomy" id="1385510"/>
    <lineage>
        <taxon>Bacteria</taxon>
        <taxon>Bacillati</taxon>
        <taxon>Bacillota</taxon>
        <taxon>Bacilli</taxon>
        <taxon>Bacillales</taxon>
        <taxon>Bacillaceae</taxon>
        <taxon>Pontibacillus</taxon>
    </lineage>
</organism>
<evidence type="ECO:0000256" key="2">
    <source>
        <dbReference type="ARBA" id="ARBA00006479"/>
    </source>
</evidence>
<dbReference type="CDD" id="cd24076">
    <property type="entry name" value="ASKHA_ATPase_ROK_BsXylR-like"/>
    <property type="match status" value="1"/>
</dbReference>
<dbReference type="InterPro" id="IPR036388">
    <property type="entry name" value="WH-like_DNA-bd_sf"/>
</dbReference>